<gene>
    <name evidence="2" type="ORF">NC662_08500</name>
</gene>
<organism evidence="2 3">
    <name type="scientific">Haloarcula argentinensis</name>
    <dbReference type="NCBI Taxonomy" id="43776"/>
    <lineage>
        <taxon>Archaea</taxon>
        <taxon>Methanobacteriati</taxon>
        <taxon>Methanobacteriota</taxon>
        <taxon>Stenosarchaea group</taxon>
        <taxon>Halobacteria</taxon>
        <taxon>Halobacteriales</taxon>
        <taxon>Haloarculaceae</taxon>
        <taxon>Haloarcula</taxon>
    </lineage>
</organism>
<comment type="caution">
    <text evidence="2">The sequence shown here is derived from an EMBL/GenBank/DDBJ whole genome shotgun (WGS) entry which is preliminary data.</text>
</comment>
<reference evidence="2 3" key="1">
    <citation type="submission" date="2022-06" db="EMBL/GenBank/DDBJ databases">
        <title>Haloarcula sp. a new haloarchaeum isolate from saline soil.</title>
        <authorList>
            <person name="Strakova D."/>
            <person name="Galisteo C."/>
            <person name="Sanchez-Porro C."/>
            <person name="Ventosa A."/>
        </authorList>
    </citation>
    <scope>NUCLEOTIDE SEQUENCE [LARGE SCALE GENOMIC DNA]</scope>
    <source>
        <strain evidence="2 3">JCM 15760</strain>
    </source>
</reference>
<keyword evidence="3" id="KW-1185">Reference proteome</keyword>
<name>A0ABU2F0L2_HALAR</name>
<evidence type="ECO:0000313" key="3">
    <source>
        <dbReference type="Proteomes" id="UP001248536"/>
    </source>
</evidence>
<dbReference type="EMBL" id="JAMQCP010000002">
    <property type="protein sequence ID" value="MDS0253763.1"/>
    <property type="molecule type" value="Genomic_DNA"/>
</dbReference>
<sequence length="113" mass="12655">MSHESMEYLKGALEGGTDEEHPGHASLMRDVAAAFQDFAVIGKLDELNLLAILASGVQSETYNETETELMLLGFFRTIRLYDESFGTDWEDELLDQLTRAIDQAKANLEDENP</sequence>
<dbReference type="Proteomes" id="UP001248536">
    <property type="component" value="Unassembled WGS sequence"/>
</dbReference>
<feature type="region of interest" description="Disordered" evidence="1">
    <location>
        <begin position="1"/>
        <end position="24"/>
    </location>
</feature>
<evidence type="ECO:0000313" key="2">
    <source>
        <dbReference type="EMBL" id="MDS0253763.1"/>
    </source>
</evidence>
<proteinExistence type="predicted"/>
<dbReference type="RefSeq" id="WP_311241301.1">
    <property type="nucleotide sequence ID" value="NZ_BAABDY010000004.1"/>
</dbReference>
<protein>
    <submittedName>
        <fullName evidence="2">Uncharacterized protein</fullName>
    </submittedName>
</protein>
<evidence type="ECO:0000256" key="1">
    <source>
        <dbReference type="SAM" id="MobiDB-lite"/>
    </source>
</evidence>
<accession>A0ABU2F0L2</accession>